<keyword evidence="3" id="KW-1185">Reference proteome</keyword>
<dbReference type="AlphaFoldDB" id="A0A7W9HRI8"/>
<evidence type="ECO:0000256" key="1">
    <source>
        <dbReference type="SAM" id="SignalP"/>
    </source>
</evidence>
<dbReference type="Proteomes" id="UP000552097">
    <property type="component" value="Unassembled WGS sequence"/>
</dbReference>
<keyword evidence="1" id="KW-0732">Signal</keyword>
<evidence type="ECO:0008006" key="4">
    <source>
        <dbReference type="Google" id="ProtNLM"/>
    </source>
</evidence>
<organism evidence="2 3">
    <name type="scientific">Saccharothrix ecbatanensis</name>
    <dbReference type="NCBI Taxonomy" id="1105145"/>
    <lineage>
        <taxon>Bacteria</taxon>
        <taxon>Bacillati</taxon>
        <taxon>Actinomycetota</taxon>
        <taxon>Actinomycetes</taxon>
        <taxon>Pseudonocardiales</taxon>
        <taxon>Pseudonocardiaceae</taxon>
        <taxon>Saccharothrix</taxon>
    </lineage>
</organism>
<sequence>MKRSFKCRAGLAGVFAAVLVTAACGGDGSSSSGSSKTAATTTATAAANADPVKWTGTFCEGMGPTIEGVMTLLKAMFEGGAEDPAVQKAALLDYSGKAGQSMSEAGEKLAALGAPSADAQELHDELVKFFTDSGKTANEVNAELTKLDPADPEFSAKLEKLGGDQADPSKLQEQIKKLQEDPELAAAFKQAPECVALSETLKGLGG</sequence>
<feature type="chain" id="PRO_5038338404" description="Lipoprotein" evidence="1">
    <location>
        <begin position="23"/>
        <end position="206"/>
    </location>
</feature>
<reference evidence="2 3" key="1">
    <citation type="submission" date="2020-08" db="EMBL/GenBank/DDBJ databases">
        <title>Sequencing the genomes of 1000 actinobacteria strains.</title>
        <authorList>
            <person name="Klenk H.-P."/>
        </authorList>
    </citation>
    <scope>NUCLEOTIDE SEQUENCE [LARGE SCALE GENOMIC DNA]</scope>
    <source>
        <strain evidence="2 3">DSM 45486</strain>
    </source>
</reference>
<feature type="signal peptide" evidence="1">
    <location>
        <begin position="1"/>
        <end position="22"/>
    </location>
</feature>
<comment type="caution">
    <text evidence="2">The sequence shown here is derived from an EMBL/GenBank/DDBJ whole genome shotgun (WGS) entry which is preliminary data.</text>
</comment>
<protein>
    <recommendedName>
        <fullName evidence="4">Lipoprotein</fullName>
    </recommendedName>
</protein>
<dbReference type="EMBL" id="JACHMO010000001">
    <property type="protein sequence ID" value="MBB5807150.1"/>
    <property type="molecule type" value="Genomic_DNA"/>
</dbReference>
<name>A0A7W9HRI8_9PSEU</name>
<evidence type="ECO:0000313" key="3">
    <source>
        <dbReference type="Proteomes" id="UP000552097"/>
    </source>
</evidence>
<dbReference type="PROSITE" id="PS51257">
    <property type="entry name" value="PROKAR_LIPOPROTEIN"/>
    <property type="match status" value="1"/>
</dbReference>
<gene>
    <name evidence="2" type="ORF">F4560_006918</name>
</gene>
<evidence type="ECO:0000313" key="2">
    <source>
        <dbReference type="EMBL" id="MBB5807150.1"/>
    </source>
</evidence>
<proteinExistence type="predicted"/>
<dbReference type="RefSeq" id="WP_184927188.1">
    <property type="nucleotide sequence ID" value="NZ_JACHMO010000001.1"/>
</dbReference>
<accession>A0A7W9HRI8</accession>